<sequence length="75" mass="8514">MAWSTECSPGIVFYASSRSWHRPEEYSDDGASDEYDDHRPGTAVSDIRNDHESSPTRLRERSWPNAMPSPPSESE</sequence>
<feature type="compositionally biased region" description="Acidic residues" evidence="1">
    <location>
        <begin position="26"/>
        <end position="35"/>
    </location>
</feature>
<accession>A0A0D2NDW7</accession>
<evidence type="ECO:0000313" key="2">
    <source>
        <dbReference type="EMBL" id="KJA17229.1"/>
    </source>
</evidence>
<feature type="region of interest" description="Disordered" evidence="1">
    <location>
        <begin position="18"/>
        <end position="75"/>
    </location>
</feature>
<feature type="compositionally biased region" description="Basic and acidic residues" evidence="1">
    <location>
        <begin position="47"/>
        <end position="62"/>
    </location>
</feature>
<organism evidence="2 3">
    <name type="scientific">Hypholoma sublateritium (strain FD-334 SS-4)</name>
    <dbReference type="NCBI Taxonomy" id="945553"/>
    <lineage>
        <taxon>Eukaryota</taxon>
        <taxon>Fungi</taxon>
        <taxon>Dikarya</taxon>
        <taxon>Basidiomycota</taxon>
        <taxon>Agaricomycotina</taxon>
        <taxon>Agaricomycetes</taxon>
        <taxon>Agaricomycetidae</taxon>
        <taxon>Agaricales</taxon>
        <taxon>Agaricineae</taxon>
        <taxon>Strophariaceae</taxon>
        <taxon>Hypholoma</taxon>
    </lineage>
</organism>
<gene>
    <name evidence="2" type="ORF">HYPSUDRAFT_206396</name>
</gene>
<evidence type="ECO:0000256" key="1">
    <source>
        <dbReference type="SAM" id="MobiDB-lite"/>
    </source>
</evidence>
<dbReference type="AlphaFoldDB" id="A0A0D2NDW7"/>
<keyword evidence="3" id="KW-1185">Reference proteome</keyword>
<dbReference type="EMBL" id="KN817607">
    <property type="protein sequence ID" value="KJA17229.1"/>
    <property type="molecule type" value="Genomic_DNA"/>
</dbReference>
<name>A0A0D2NDW7_HYPSF</name>
<protein>
    <submittedName>
        <fullName evidence="2">Uncharacterized protein</fullName>
    </submittedName>
</protein>
<evidence type="ECO:0000313" key="3">
    <source>
        <dbReference type="Proteomes" id="UP000054270"/>
    </source>
</evidence>
<dbReference type="Proteomes" id="UP000054270">
    <property type="component" value="Unassembled WGS sequence"/>
</dbReference>
<reference evidence="3" key="1">
    <citation type="submission" date="2014-04" db="EMBL/GenBank/DDBJ databases">
        <title>Evolutionary Origins and Diversification of the Mycorrhizal Mutualists.</title>
        <authorList>
            <consortium name="DOE Joint Genome Institute"/>
            <consortium name="Mycorrhizal Genomics Consortium"/>
            <person name="Kohler A."/>
            <person name="Kuo A."/>
            <person name="Nagy L.G."/>
            <person name="Floudas D."/>
            <person name="Copeland A."/>
            <person name="Barry K.W."/>
            <person name="Cichocki N."/>
            <person name="Veneault-Fourrey C."/>
            <person name="LaButti K."/>
            <person name="Lindquist E.A."/>
            <person name="Lipzen A."/>
            <person name="Lundell T."/>
            <person name="Morin E."/>
            <person name="Murat C."/>
            <person name="Riley R."/>
            <person name="Ohm R."/>
            <person name="Sun H."/>
            <person name="Tunlid A."/>
            <person name="Henrissat B."/>
            <person name="Grigoriev I.V."/>
            <person name="Hibbett D.S."/>
            <person name="Martin F."/>
        </authorList>
    </citation>
    <scope>NUCLEOTIDE SEQUENCE [LARGE SCALE GENOMIC DNA]</scope>
    <source>
        <strain evidence="3">FD-334 SS-4</strain>
    </source>
</reference>
<proteinExistence type="predicted"/>